<keyword evidence="1" id="KW-1133">Transmembrane helix</keyword>
<dbReference type="RefSeq" id="WP_143075388.1">
    <property type="nucleotide sequence ID" value="NZ_CP047056.1"/>
</dbReference>
<proteinExistence type="predicted"/>
<dbReference type="OrthoDB" id="9795105at2"/>
<organism evidence="2 3">
    <name type="scientific">Succinivibrio dextrinosolvens</name>
    <dbReference type="NCBI Taxonomy" id="83771"/>
    <lineage>
        <taxon>Bacteria</taxon>
        <taxon>Pseudomonadati</taxon>
        <taxon>Pseudomonadota</taxon>
        <taxon>Gammaproteobacteria</taxon>
        <taxon>Aeromonadales</taxon>
        <taxon>Succinivibrionaceae</taxon>
        <taxon>Succinivibrio</taxon>
    </lineage>
</organism>
<evidence type="ECO:0000313" key="3">
    <source>
        <dbReference type="Proteomes" id="UP000243374"/>
    </source>
</evidence>
<dbReference type="EMBL" id="FOSF01000016">
    <property type="protein sequence ID" value="SFK03116.1"/>
    <property type="molecule type" value="Genomic_DNA"/>
</dbReference>
<name>A0A662Z8K3_9GAMM</name>
<accession>A0A662Z8K3</accession>
<protein>
    <submittedName>
        <fullName evidence="2">Uncharacterized protein</fullName>
    </submittedName>
</protein>
<feature type="transmembrane region" description="Helical" evidence="1">
    <location>
        <begin position="16"/>
        <end position="37"/>
    </location>
</feature>
<keyword evidence="1" id="KW-0472">Membrane</keyword>
<evidence type="ECO:0000313" key="2">
    <source>
        <dbReference type="EMBL" id="SFK03116.1"/>
    </source>
</evidence>
<evidence type="ECO:0000256" key="1">
    <source>
        <dbReference type="SAM" id="Phobius"/>
    </source>
</evidence>
<dbReference type="AlphaFoldDB" id="A0A662Z8K3"/>
<dbReference type="Proteomes" id="UP000243374">
    <property type="component" value="Unassembled WGS sequence"/>
</dbReference>
<keyword evidence="1" id="KW-0812">Transmembrane</keyword>
<feature type="transmembrane region" description="Helical" evidence="1">
    <location>
        <begin position="125"/>
        <end position="146"/>
    </location>
</feature>
<keyword evidence="3" id="KW-1185">Reference proteome</keyword>
<gene>
    <name evidence="2" type="ORF">SAMN04487865_101617</name>
</gene>
<dbReference type="InterPro" id="IPR046547">
    <property type="entry name" value="DUF6803"/>
</dbReference>
<feature type="transmembrane region" description="Helical" evidence="1">
    <location>
        <begin position="90"/>
        <end position="113"/>
    </location>
</feature>
<sequence>MYMTHYMELLTTTSNLLVFMALPVVLAETAAITELIILFSKENRPKLKLLNKLSCVLGASVFLMIDIYIFKEVIVPLTENSGWYGLVDKIAVGFYVLGGLIMVALGVISFNFFGNFLGERFQKGLRVGLLSAFLVISHVAMIAGMADPRLDSDYRILTEEKSSFSESVMSEVSSSVHIHEHHH</sequence>
<reference evidence="2 3" key="1">
    <citation type="submission" date="2016-10" db="EMBL/GenBank/DDBJ databases">
        <authorList>
            <person name="Varghese N."/>
            <person name="Submissions S."/>
        </authorList>
    </citation>
    <scope>NUCLEOTIDE SEQUENCE [LARGE SCALE GENOMIC DNA]</scope>
    <source>
        <strain evidence="2 3">22B</strain>
    </source>
</reference>
<feature type="transmembrane region" description="Helical" evidence="1">
    <location>
        <begin position="49"/>
        <end position="70"/>
    </location>
</feature>
<dbReference type="Pfam" id="PF20617">
    <property type="entry name" value="DUF6803"/>
    <property type="match status" value="1"/>
</dbReference>